<gene>
    <name evidence="2" type="ORF">PoB_001894300</name>
</gene>
<feature type="region of interest" description="Disordered" evidence="1">
    <location>
        <begin position="69"/>
        <end position="121"/>
    </location>
</feature>
<evidence type="ECO:0000256" key="1">
    <source>
        <dbReference type="SAM" id="MobiDB-lite"/>
    </source>
</evidence>
<evidence type="ECO:0000313" key="3">
    <source>
        <dbReference type="Proteomes" id="UP000735302"/>
    </source>
</evidence>
<sequence>MYKYVGRVESTVKNECLLKLQVFPVVGPAPHRGLRRAKTGDHLMWINYAAQTRVTPSSVYLVPAWTSIGMSSAPDRNPNSPRTRPRLTMPGGGKEMHLLTPHGSISRRSSVKPADLRRRSS</sequence>
<accession>A0AAV3ZDB2</accession>
<name>A0AAV3ZDB2_9GAST</name>
<reference evidence="2 3" key="1">
    <citation type="journal article" date="2021" name="Elife">
        <title>Chloroplast acquisition without the gene transfer in kleptoplastic sea slugs, Plakobranchus ocellatus.</title>
        <authorList>
            <person name="Maeda T."/>
            <person name="Takahashi S."/>
            <person name="Yoshida T."/>
            <person name="Shimamura S."/>
            <person name="Takaki Y."/>
            <person name="Nagai Y."/>
            <person name="Toyoda A."/>
            <person name="Suzuki Y."/>
            <person name="Arimoto A."/>
            <person name="Ishii H."/>
            <person name="Satoh N."/>
            <person name="Nishiyama T."/>
            <person name="Hasebe M."/>
            <person name="Maruyama T."/>
            <person name="Minagawa J."/>
            <person name="Obokata J."/>
            <person name="Shigenobu S."/>
        </authorList>
    </citation>
    <scope>NUCLEOTIDE SEQUENCE [LARGE SCALE GENOMIC DNA]</scope>
</reference>
<dbReference type="EMBL" id="BLXT01002239">
    <property type="protein sequence ID" value="GFN92437.1"/>
    <property type="molecule type" value="Genomic_DNA"/>
</dbReference>
<evidence type="ECO:0000313" key="2">
    <source>
        <dbReference type="EMBL" id="GFN92437.1"/>
    </source>
</evidence>
<comment type="caution">
    <text evidence="2">The sequence shown here is derived from an EMBL/GenBank/DDBJ whole genome shotgun (WGS) entry which is preliminary data.</text>
</comment>
<organism evidence="2 3">
    <name type="scientific">Plakobranchus ocellatus</name>
    <dbReference type="NCBI Taxonomy" id="259542"/>
    <lineage>
        <taxon>Eukaryota</taxon>
        <taxon>Metazoa</taxon>
        <taxon>Spiralia</taxon>
        <taxon>Lophotrochozoa</taxon>
        <taxon>Mollusca</taxon>
        <taxon>Gastropoda</taxon>
        <taxon>Heterobranchia</taxon>
        <taxon>Euthyneura</taxon>
        <taxon>Panpulmonata</taxon>
        <taxon>Sacoglossa</taxon>
        <taxon>Placobranchoidea</taxon>
        <taxon>Plakobranchidae</taxon>
        <taxon>Plakobranchus</taxon>
    </lineage>
</organism>
<proteinExistence type="predicted"/>
<dbReference type="AlphaFoldDB" id="A0AAV3ZDB2"/>
<protein>
    <submittedName>
        <fullName evidence="2">Uncharacterized protein</fullName>
    </submittedName>
</protein>
<keyword evidence="3" id="KW-1185">Reference proteome</keyword>
<dbReference type="Proteomes" id="UP000735302">
    <property type="component" value="Unassembled WGS sequence"/>
</dbReference>